<proteinExistence type="predicted"/>
<dbReference type="PANTHER" id="PTHR33332">
    <property type="entry name" value="REVERSE TRANSCRIPTASE DOMAIN-CONTAINING PROTEIN"/>
    <property type="match status" value="1"/>
</dbReference>
<comment type="caution">
    <text evidence="2">The sequence shown here is derived from an EMBL/GenBank/DDBJ whole genome shotgun (WGS) entry which is preliminary data.</text>
</comment>
<gene>
    <name evidence="2" type="ORF">ABMA27_000047</name>
</gene>
<protein>
    <recommendedName>
        <fullName evidence="1">Reverse transcriptase domain-containing protein</fullName>
    </recommendedName>
</protein>
<feature type="domain" description="Reverse transcriptase" evidence="1">
    <location>
        <begin position="324"/>
        <end position="586"/>
    </location>
</feature>
<dbReference type="InterPro" id="IPR000477">
    <property type="entry name" value="RT_dom"/>
</dbReference>
<evidence type="ECO:0000259" key="1">
    <source>
        <dbReference type="PROSITE" id="PS50878"/>
    </source>
</evidence>
<name>A0ABR3ILY7_LOXSC</name>
<evidence type="ECO:0000313" key="3">
    <source>
        <dbReference type="Proteomes" id="UP001549920"/>
    </source>
</evidence>
<reference evidence="2 3" key="1">
    <citation type="submission" date="2024-06" db="EMBL/GenBank/DDBJ databases">
        <title>A chromosome-level genome assembly of beet webworm, Loxostege sticticalis.</title>
        <authorList>
            <person name="Zhang Y."/>
        </authorList>
    </citation>
    <scope>NUCLEOTIDE SEQUENCE [LARGE SCALE GENOMIC DNA]</scope>
    <source>
        <strain evidence="2">AQ026</strain>
        <tissue evidence="2">Whole body</tissue>
    </source>
</reference>
<dbReference type="CDD" id="cd01650">
    <property type="entry name" value="RT_nLTR_like"/>
    <property type="match status" value="1"/>
</dbReference>
<accession>A0ABR3ILY7</accession>
<dbReference type="SUPFAM" id="SSF56672">
    <property type="entry name" value="DNA/RNA polymerases"/>
    <property type="match status" value="1"/>
</dbReference>
<organism evidence="2 3">
    <name type="scientific">Loxostege sticticalis</name>
    <name type="common">Beet webworm moth</name>
    <dbReference type="NCBI Taxonomy" id="481309"/>
    <lineage>
        <taxon>Eukaryota</taxon>
        <taxon>Metazoa</taxon>
        <taxon>Ecdysozoa</taxon>
        <taxon>Arthropoda</taxon>
        <taxon>Hexapoda</taxon>
        <taxon>Insecta</taxon>
        <taxon>Pterygota</taxon>
        <taxon>Neoptera</taxon>
        <taxon>Endopterygota</taxon>
        <taxon>Lepidoptera</taxon>
        <taxon>Glossata</taxon>
        <taxon>Ditrysia</taxon>
        <taxon>Pyraloidea</taxon>
        <taxon>Crambidae</taxon>
        <taxon>Pyraustinae</taxon>
        <taxon>Loxostege</taxon>
    </lineage>
</organism>
<dbReference type="PROSITE" id="PS50878">
    <property type="entry name" value="RT_POL"/>
    <property type="match status" value="1"/>
</dbReference>
<dbReference type="Pfam" id="PF00078">
    <property type="entry name" value="RVT_1"/>
    <property type="match status" value="1"/>
</dbReference>
<dbReference type="InterPro" id="IPR043502">
    <property type="entry name" value="DNA/RNA_pol_sf"/>
</dbReference>
<dbReference type="Proteomes" id="UP001549920">
    <property type="component" value="Unassembled WGS sequence"/>
</dbReference>
<dbReference type="EMBL" id="JBEUOH010000001">
    <property type="protein sequence ID" value="KAL0902095.1"/>
    <property type="molecule type" value="Genomic_DNA"/>
</dbReference>
<sequence length="849" mass="96176">MGDFNTCLLKNDSRSTRLRSLISSCNLNILPLKATHFFPNCAPSLLDLMIVSSTDHVAKHGQCHADAFSYHDLIYLSYKIRPPKSKAKFLLQRNFSGMNVDALKQDAATTDWSVIEHSENVDEKVAVFNSLLLNLYDKHAPIRPVKIKHVPAPWLTDELKSLRNKKHSAKTKFKMDPSDKNREKYKIIRNRCNTLCRDAQRRHIHNSVKNGDPAKVWRFLKSIGVGRTRNDSVSKDINIDLLNKHFSTSVAVDSTTKNNTLTHLSSLPTPDYPPFNFSQVSDCDVERYTLSIASNAVGSDCVSRNMIIPLLDILTPIISHILNYSLSSGVFPTIWKDAQVVPLPKKAKPSSYADYRPISILPFLSKVMERVVHHQFSHFLSANQLLNPFQSGFRPGHSTTTALVKITDDIRLGMDSKQLTVLALLDFSNAFNSVDFDILHGLLRSLNMSPTVLDWFHSYLHGRRQRIRSEDLFSAWCDLTSGVPQGGVLSPLLFAIFINSITHNLTSSFHLYADDLQIYSQGRLEDLSSVVEIVNHDLGRILDWSKSFGLKVNPTKTQVIIVGSSRQIARIDWPALQPITFDGVQIPFSSTVKNLGIYMDSALTWTTQIAEVSRKIFAAAASLNRLKHFLPIPTKIALVQALLFPILDYADCCYLDLTEILLDKLERLQNYCIRLVYAPPYLKERFQFLQPSHGHDMRWYEVKRGESGPLLVPRRMLAAAIAPVPHACRPLLASTLVWECTHAQTRSLSLFQQNLTMIFLPLYPSFVFYIIKFFSCCSAHIHVTEIQEYLCCSNESNAYVQSALHCGHLRSSNKIHAEYEGSFWRKCTRPIVFHVLLKIGEGLLPEFII</sequence>
<keyword evidence="3" id="KW-1185">Reference proteome</keyword>
<evidence type="ECO:0000313" key="2">
    <source>
        <dbReference type="EMBL" id="KAL0902095.1"/>
    </source>
</evidence>